<name>A0A0E9VPD9_ANGAN</name>
<dbReference type="EMBL" id="GBXM01028645">
    <property type="protein sequence ID" value="JAH79932.1"/>
    <property type="molecule type" value="Transcribed_RNA"/>
</dbReference>
<proteinExistence type="predicted"/>
<evidence type="ECO:0000313" key="1">
    <source>
        <dbReference type="EMBL" id="JAH79932.1"/>
    </source>
</evidence>
<reference evidence="1" key="2">
    <citation type="journal article" date="2015" name="Fish Shellfish Immunol.">
        <title>Early steps in the European eel (Anguilla anguilla)-Vibrio vulnificus interaction in the gills: Role of the RtxA13 toxin.</title>
        <authorList>
            <person name="Callol A."/>
            <person name="Pajuelo D."/>
            <person name="Ebbesson L."/>
            <person name="Teles M."/>
            <person name="MacKenzie S."/>
            <person name="Amaro C."/>
        </authorList>
    </citation>
    <scope>NUCLEOTIDE SEQUENCE</scope>
</reference>
<dbReference type="AlphaFoldDB" id="A0A0E9VPD9"/>
<protein>
    <submittedName>
        <fullName evidence="1">Uncharacterized protein</fullName>
    </submittedName>
</protein>
<sequence>MTFRGLVEDMATSHFCHMAAPATGFHTSSLKTF</sequence>
<accession>A0A0E9VPD9</accession>
<organism evidence="1">
    <name type="scientific">Anguilla anguilla</name>
    <name type="common">European freshwater eel</name>
    <name type="synonym">Muraena anguilla</name>
    <dbReference type="NCBI Taxonomy" id="7936"/>
    <lineage>
        <taxon>Eukaryota</taxon>
        <taxon>Metazoa</taxon>
        <taxon>Chordata</taxon>
        <taxon>Craniata</taxon>
        <taxon>Vertebrata</taxon>
        <taxon>Euteleostomi</taxon>
        <taxon>Actinopterygii</taxon>
        <taxon>Neopterygii</taxon>
        <taxon>Teleostei</taxon>
        <taxon>Anguilliformes</taxon>
        <taxon>Anguillidae</taxon>
        <taxon>Anguilla</taxon>
    </lineage>
</organism>
<reference evidence="1" key="1">
    <citation type="submission" date="2014-11" db="EMBL/GenBank/DDBJ databases">
        <authorList>
            <person name="Amaro Gonzalez C."/>
        </authorList>
    </citation>
    <scope>NUCLEOTIDE SEQUENCE</scope>
</reference>